<protein>
    <submittedName>
        <fullName evidence="2">Uncharacterized protein</fullName>
    </submittedName>
</protein>
<dbReference type="STRING" id="64571.A0A1Y2G0A1"/>
<evidence type="ECO:0000313" key="3">
    <source>
        <dbReference type="Proteomes" id="UP000193648"/>
    </source>
</evidence>
<dbReference type="OrthoDB" id="2245455at2759"/>
<dbReference type="PANTHER" id="PTHR37327:SF1">
    <property type="entry name" value="MICROTUBULE INTERACTING AND TRANSPORT DOMAIN-CONTAINING PROTEIN"/>
    <property type="match status" value="1"/>
</dbReference>
<organism evidence="2 3">
    <name type="scientific">Lobosporangium transversale</name>
    <dbReference type="NCBI Taxonomy" id="64571"/>
    <lineage>
        <taxon>Eukaryota</taxon>
        <taxon>Fungi</taxon>
        <taxon>Fungi incertae sedis</taxon>
        <taxon>Mucoromycota</taxon>
        <taxon>Mortierellomycotina</taxon>
        <taxon>Mortierellomycetes</taxon>
        <taxon>Mortierellales</taxon>
        <taxon>Mortierellaceae</taxon>
        <taxon>Lobosporangium</taxon>
    </lineage>
</organism>
<dbReference type="EMBL" id="MCFF01000105">
    <property type="protein sequence ID" value="ORY90053.1"/>
    <property type="molecule type" value="Genomic_DNA"/>
</dbReference>
<gene>
    <name evidence="2" type="ORF">BCR41DRAFT_376112</name>
</gene>
<dbReference type="InParanoid" id="A0A1Y2G0A1"/>
<reference evidence="2 3" key="1">
    <citation type="submission" date="2016-07" db="EMBL/GenBank/DDBJ databases">
        <title>Pervasive Adenine N6-methylation of Active Genes in Fungi.</title>
        <authorList>
            <consortium name="DOE Joint Genome Institute"/>
            <person name="Mondo S.J."/>
            <person name="Dannebaum R.O."/>
            <person name="Kuo R.C."/>
            <person name="Labutti K."/>
            <person name="Haridas S."/>
            <person name="Kuo A."/>
            <person name="Salamov A."/>
            <person name="Ahrendt S.R."/>
            <person name="Lipzen A."/>
            <person name="Sullivan W."/>
            <person name="Andreopoulos W.B."/>
            <person name="Clum A."/>
            <person name="Lindquist E."/>
            <person name="Daum C."/>
            <person name="Ramamoorthy G.K."/>
            <person name="Gryganskyi A."/>
            <person name="Culley D."/>
            <person name="Magnuson J.K."/>
            <person name="James T.Y."/>
            <person name="O'Malley M.A."/>
            <person name="Stajich J.E."/>
            <person name="Spatafora J.W."/>
            <person name="Visel A."/>
            <person name="Grigoriev I.V."/>
        </authorList>
    </citation>
    <scope>NUCLEOTIDE SEQUENCE [LARGE SCALE GENOMIC DNA]</scope>
    <source>
        <strain evidence="2 3">NRRL 3116</strain>
    </source>
</reference>
<proteinExistence type="predicted"/>
<evidence type="ECO:0000256" key="1">
    <source>
        <dbReference type="SAM" id="MobiDB-lite"/>
    </source>
</evidence>
<feature type="compositionally biased region" description="Low complexity" evidence="1">
    <location>
        <begin position="191"/>
        <end position="208"/>
    </location>
</feature>
<feature type="region of interest" description="Disordered" evidence="1">
    <location>
        <begin position="143"/>
        <end position="168"/>
    </location>
</feature>
<feature type="compositionally biased region" description="Basic and acidic residues" evidence="1">
    <location>
        <begin position="148"/>
        <end position="159"/>
    </location>
</feature>
<dbReference type="PANTHER" id="PTHR37327">
    <property type="entry name" value="CHROMOSOME 1, WHOLE GENOME SHOTGUN SEQUENCE"/>
    <property type="match status" value="1"/>
</dbReference>
<keyword evidence="3" id="KW-1185">Reference proteome</keyword>
<dbReference type="AlphaFoldDB" id="A0A1Y2G0A1"/>
<accession>A0A1Y2G0A1</accession>
<dbReference type="RefSeq" id="XP_021875089.1">
    <property type="nucleotide sequence ID" value="XM_022027021.1"/>
</dbReference>
<comment type="caution">
    <text evidence="2">The sequence shown here is derived from an EMBL/GenBank/DDBJ whole genome shotgun (WGS) entry which is preliminary data.</text>
</comment>
<feature type="region of interest" description="Disordered" evidence="1">
    <location>
        <begin position="191"/>
        <end position="232"/>
    </location>
</feature>
<dbReference type="Proteomes" id="UP000193648">
    <property type="component" value="Unassembled WGS sequence"/>
</dbReference>
<evidence type="ECO:0000313" key="2">
    <source>
        <dbReference type="EMBL" id="ORY90053.1"/>
    </source>
</evidence>
<sequence length="334" mass="36543">MTTGGFLSPKLYVPRNIWYQKTAVRLPAIDAKIHACQTLSQTLDRMVAQSKSGKLTLLVELGGRVEKGEKDRAMLLHELAALENLTQELWVKLSKKMSFIHRPNKNQSVGSGSANGGTLMLGLQQQGYRPSHLYQNQALYNPSTQTHRHGDQNQSDEHGPSSASDPYSWLGSEEMWASTLQSGGLTAGSISSGSVSSGTLTGSSMVTSPVSEKGSGNNNNTSHKRVTSGGAASDLKSQWKSFSKSVQKSIATDKIEDTTSYTEALIQLFQSSYILESMLKHFEALPPHQTHFKILGRLQRISDFYNLVVCAFVIRDLGELMSKYVKRMGAAVAE</sequence>
<name>A0A1Y2G0A1_9FUNG</name>
<dbReference type="GeneID" id="33568864"/>